<keyword evidence="5" id="KW-0808">Transferase</keyword>
<proteinExistence type="predicted"/>
<evidence type="ECO:0000256" key="3">
    <source>
        <dbReference type="ARBA" id="ARBA00012438"/>
    </source>
</evidence>
<dbReference type="Proteomes" id="UP000244962">
    <property type="component" value="Unassembled WGS sequence"/>
</dbReference>
<keyword evidence="11" id="KW-1185">Reference proteome</keyword>
<reference evidence="11" key="1">
    <citation type="submission" date="2018-04" db="EMBL/GenBank/DDBJ databases">
        <authorList>
            <person name="Liu S."/>
            <person name="Wang Z."/>
            <person name="Li J."/>
        </authorList>
    </citation>
    <scope>NUCLEOTIDE SEQUENCE [LARGE SCALE GENOMIC DNA]</scope>
    <source>
        <strain evidence="11">622</strain>
    </source>
</reference>
<accession>A0A2U1TFL8</accession>
<dbReference type="SUPFAM" id="SSF47384">
    <property type="entry name" value="Homodimeric domain of signal transducing histidine kinase"/>
    <property type="match status" value="1"/>
</dbReference>
<dbReference type="InterPro" id="IPR005467">
    <property type="entry name" value="His_kinase_dom"/>
</dbReference>
<evidence type="ECO:0000313" key="11">
    <source>
        <dbReference type="Proteomes" id="UP000244962"/>
    </source>
</evidence>
<evidence type="ECO:0000256" key="4">
    <source>
        <dbReference type="ARBA" id="ARBA00022553"/>
    </source>
</evidence>
<keyword evidence="4" id="KW-0597">Phosphoprotein</keyword>
<feature type="transmembrane region" description="Helical" evidence="8">
    <location>
        <begin position="114"/>
        <end position="133"/>
    </location>
</feature>
<evidence type="ECO:0000256" key="6">
    <source>
        <dbReference type="ARBA" id="ARBA00022777"/>
    </source>
</evidence>
<dbReference type="AlphaFoldDB" id="A0A2U1TFL8"/>
<dbReference type="EC" id="2.7.13.3" evidence="3"/>
<keyword evidence="8" id="KW-1133">Transmembrane helix</keyword>
<keyword evidence="8" id="KW-0812">Transmembrane</keyword>
<dbReference type="SUPFAM" id="SSF55874">
    <property type="entry name" value="ATPase domain of HSP90 chaperone/DNA topoisomerase II/histidine kinase"/>
    <property type="match status" value="1"/>
</dbReference>
<dbReference type="GO" id="GO:0005886">
    <property type="term" value="C:plasma membrane"/>
    <property type="evidence" value="ECO:0007669"/>
    <property type="project" value="UniProtKB-SubCell"/>
</dbReference>
<dbReference type="InterPro" id="IPR003594">
    <property type="entry name" value="HATPase_dom"/>
</dbReference>
<gene>
    <name evidence="10" type="ORF">DF223_05155</name>
</gene>
<evidence type="ECO:0000256" key="2">
    <source>
        <dbReference type="ARBA" id="ARBA00004236"/>
    </source>
</evidence>
<dbReference type="InterPro" id="IPR004358">
    <property type="entry name" value="Sig_transdc_His_kin-like_C"/>
</dbReference>
<dbReference type="PANTHER" id="PTHR43711">
    <property type="entry name" value="TWO-COMPONENT HISTIDINE KINASE"/>
    <property type="match status" value="1"/>
</dbReference>
<dbReference type="GO" id="GO:0000155">
    <property type="term" value="F:phosphorelay sensor kinase activity"/>
    <property type="evidence" value="ECO:0007669"/>
    <property type="project" value="InterPro"/>
</dbReference>
<dbReference type="InterPro" id="IPR003661">
    <property type="entry name" value="HisK_dim/P_dom"/>
</dbReference>
<dbReference type="EMBL" id="QEFB01000003">
    <property type="protein sequence ID" value="PWC07674.1"/>
    <property type="molecule type" value="Genomic_DNA"/>
</dbReference>
<keyword evidence="7" id="KW-0902">Two-component regulatory system</keyword>
<keyword evidence="8" id="KW-0472">Membrane</keyword>
<feature type="transmembrane region" description="Helical" evidence="8">
    <location>
        <begin position="211"/>
        <end position="231"/>
    </location>
</feature>
<dbReference type="FunFam" id="3.30.565.10:FF:000006">
    <property type="entry name" value="Sensor histidine kinase WalK"/>
    <property type="match status" value="1"/>
</dbReference>
<comment type="subcellular location">
    <subcellularLocation>
        <location evidence="2">Cell membrane</location>
    </subcellularLocation>
</comment>
<evidence type="ECO:0000256" key="1">
    <source>
        <dbReference type="ARBA" id="ARBA00000085"/>
    </source>
</evidence>
<feature type="transmembrane region" description="Helical" evidence="8">
    <location>
        <begin position="178"/>
        <end position="202"/>
    </location>
</feature>
<dbReference type="InterPro" id="IPR050736">
    <property type="entry name" value="Sensor_HK_Regulatory"/>
</dbReference>
<dbReference type="PANTHER" id="PTHR43711:SF1">
    <property type="entry name" value="HISTIDINE KINASE 1"/>
    <property type="match status" value="1"/>
</dbReference>
<dbReference type="Gene3D" id="3.30.565.10">
    <property type="entry name" value="Histidine kinase-like ATPase, C-terminal domain"/>
    <property type="match status" value="1"/>
</dbReference>
<dbReference type="PROSITE" id="PS50109">
    <property type="entry name" value="HIS_KIN"/>
    <property type="match status" value="1"/>
</dbReference>
<keyword evidence="6 10" id="KW-0418">Kinase</keyword>
<dbReference type="Pfam" id="PF02518">
    <property type="entry name" value="HATPase_c"/>
    <property type="match status" value="1"/>
</dbReference>
<dbReference type="PRINTS" id="PR00344">
    <property type="entry name" value="BCTRLSENSOR"/>
</dbReference>
<dbReference type="InterPro" id="IPR036890">
    <property type="entry name" value="HATPase_C_sf"/>
</dbReference>
<feature type="transmembrane region" description="Helical" evidence="8">
    <location>
        <begin position="83"/>
        <end position="102"/>
    </location>
</feature>
<dbReference type="SUPFAM" id="SSF55785">
    <property type="entry name" value="PYP-like sensor domain (PAS domain)"/>
    <property type="match status" value="1"/>
</dbReference>
<dbReference type="Gene3D" id="1.10.287.130">
    <property type="match status" value="1"/>
</dbReference>
<name>A0A2U1TFL8_9MICO</name>
<dbReference type="Gene3D" id="3.30.450.20">
    <property type="entry name" value="PAS domain"/>
    <property type="match status" value="1"/>
</dbReference>
<dbReference type="CDD" id="cd00082">
    <property type="entry name" value="HisKA"/>
    <property type="match status" value="1"/>
</dbReference>
<organism evidence="10 11">
    <name type="scientific">Mycetocola zhujimingii</name>
    <dbReference type="NCBI Taxonomy" id="2079792"/>
    <lineage>
        <taxon>Bacteria</taxon>
        <taxon>Bacillati</taxon>
        <taxon>Actinomycetota</taxon>
        <taxon>Actinomycetes</taxon>
        <taxon>Micrococcales</taxon>
        <taxon>Microbacteriaceae</taxon>
        <taxon>Mycetocola</taxon>
    </lineage>
</organism>
<evidence type="ECO:0000256" key="7">
    <source>
        <dbReference type="ARBA" id="ARBA00023012"/>
    </source>
</evidence>
<dbReference type="InterPro" id="IPR035965">
    <property type="entry name" value="PAS-like_dom_sf"/>
</dbReference>
<comment type="caution">
    <text evidence="10">The sequence shown here is derived from an EMBL/GenBank/DDBJ whole genome shotgun (WGS) entry which is preliminary data.</text>
</comment>
<feature type="domain" description="Histidine kinase" evidence="9">
    <location>
        <begin position="391"/>
        <end position="607"/>
    </location>
</feature>
<dbReference type="InterPro" id="IPR036097">
    <property type="entry name" value="HisK_dim/P_sf"/>
</dbReference>
<dbReference type="Pfam" id="PF00512">
    <property type="entry name" value="HisKA"/>
    <property type="match status" value="1"/>
</dbReference>
<evidence type="ECO:0000256" key="8">
    <source>
        <dbReference type="SAM" id="Phobius"/>
    </source>
</evidence>
<protein>
    <recommendedName>
        <fullName evidence="3">histidine kinase</fullName>
        <ecNumber evidence="3">2.7.13.3</ecNumber>
    </recommendedName>
</protein>
<evidence type="ECO:0000259" key="9">
    <source>
        <dbReference type="PROSITE" id="PS50109"/>
    </source>
</evidence>
<sequence length="611" mass="66668">MTTSARAPRSTLCRLLSWSPQSSGTRRGPDPVWRRCPTRGWGSNSVFTRSCRGAQRERASLRAMSLPLTKAPPSSRWHLERSVFLWQLLLAGAVLLLVGIALTIPSTVSNPELFFLGVAVVFATTAGAGVVPWGRLGKRWTILVPLLDIFAIVMLRVAEPALGAGLFLVFPVLWMATYFGLAGAIAGPVVSTALLIAGLFVVQDPTSGTRVIGALIIPVVLIFISTATYVGTRKTQAQRVLLRQQSELLESAFDRARRDERTLDQVMNTVSFGVVAINRFGRHTIVNRTYRRWLDDFGTPGSSYSPAVGYREDGVTPLAEGERPLERMLRGESFENLIVWYGEPGEKRLALGMTSRPFTNTDGKRDGAVMVSRDLTAELDAIRARDDLVASVSHELRTPLTSILGYLDLVLDSDSLSGQDREHVDVALANADRLLSIVSDLLLASQKENAGFLLTFAPTDLAVLAKQSIQSLKPTADERRISLLLTSIGSPIVYADEFRVRQVIDNLLSNAVKYNHPGGRVSVAVVGDDAEVEIFVSDTGRGMTAEEQKSLFQRFYRAESVRNSTIHGTGLGLAISQEIVQAHDGNIRMSASSPAGTTMVITLPREPEEDE</sequence>
<evidence type="ECO:0000256" key="5">
    <source>
        <dbReference type="ARBA" id="ARBA00022679"/>
    </source>
</evidence>
<comment type="catalytic activity">
    <reaction evidence="1">
        <text>ATP + protein L-histidine = ADP + protein N-phospho-L-histidine.</text>
        <dbReference type="EC" id="2.7.13.3"/>
    </reaction>
</comment>
<dbReference type="SMART" id="SM00388">
    <property type="entry name" value="HisKA"/>
    <property type="match status" value="1"/>
</dbReference>
<dbReference type="SMART" id="SM00387">
    <property type="entry name" value="HATPase_c"/>
    <property type="match status" value="1"/>
</dbReference>
<evidence type="ECO:0000313" key="10">
    <source>
        <dbReference type="EMBL" id="PWC07674.1"/>
    </source>
</evidence>